<proteinExistence type="predicted"/>
<evidence type="ECO:0000313" key="1">
    <source>
        <dbReference type="EMBL" id="DAF99037.1"/>
    </source>
</evidence>
<reference evidence="1" key="1">
    <citation type="journal article" date="2021" name="Proc. Natl. Acad. Sci. U.S.A.">
        <title>A Catalog of Tens of Thousands of Viruses from Human Metagenomes Reveals Hidden Associations with Chronic Diseases.</title>
        <authorList>
            <person name="Tisza M.J."/>
            <person name="Buck C.B."/>
        </authorList>
    </citation>
    <scope>NUCLEOTIDE SEQUENCE</scope>
    <source>
        <strain evidence="1">CtDmR33</strain>
    </source>
</reference>
<accession>A0A8S5UX29</accession>
<name>A0A8S5UX29_9CAUD</name>
<dbReference type="EMBL" id="BK016159">
    <property type="protein sequence ID" value="DAF99037.1"/>
    <property type="molecule type" value="Genomic_DNA"/>
</dbReference>
<organism evidence="1">
    <name type="scientific">Siphoviridae sp. ctDmR33</name>
    <dbReference type="NCBI Taxonomy" id="2825389"/>
    <lineage>
        <taxon>Viruses</taxon>
        <taxon>Duplodnaviria</taxon>
        <taxon>Heunggongvirae</taxon>
        <taxon>Uroviricota</taxon>
        <taxon>Caudoviricetes</taxon>
    </lineage>
</organism>
<protein>
    <submittedName>
        <fullName evidence="1">Uncharacterized protein</fullName>
    </submittedName>
</protein>
<sequence>MTMRKVPITFEFPDGTEPKAVWLNYVVQGMNGKLFIGIRSVETKEILALREGALIVKVDEEEKSDATD</sequence>